<evidence type="ECO:0000313" key="4">
    <source>
        <dbReference type="Proteomes" id="UP000177165"/>
    </source>
</evidence>
<evidence type="ECO:0000256" key="1">
    <source>
        <dbReference type="SAM" id="Phobius"/>
    </source>
</evidence>
<dbReference type="AlphaFoldDB" id="A0A1G2ATQ4"/>
<dbReference type="Proteomes" id="UP000177165">
    <property type="component" value="Unassembled WGS sequence"/>
</dbReference>
<organism evidence="3 4">
    <name type="scientific">Candidatus Kerfeldbacteria bacterium RIFCSPHIGHO2_02_FULL_42_14</name>
    <dbReference type="NCBI Taxonomy" id="1798540"/>
    <lineage>
        <taxon>Bacteria</taxon>
        <taxon>Candidatus Kerfeldiibacteriota</taxon>
    </lineage>
</organism>
<gene>
    <name evidence="3" type="ORF">A3B74_02925</name>
</gene>
<reference evidence="3 4" key="1">
    <citation type="journal article" date="2016" name="Nat. Commun.">
        <title>Thousands of microbial genomes shed light on interconnected biogeochemical processes in an aquifer system.</title>
        <authorList>
            <person name="Anantharaman K."/>
            <person name="Brown C.T."/>
            <person name="Hug L.A."/>
            <person name="Sharon I."/>
            <person name="Castelle C.J."/>
            <person name="Probst A.J."/>
            <person name="Thomas B.C."/>
            <person name="Singh A."/>
            <person name="Wilkins M.J."/>
            <person name="Karaoz U."/>
            <person name="Brodie E.L."/>
            <person name="Williams K.H."/>
            <person name="Hubbard S.S."/>
            <person name="Banfield J.F."/>
        </authorList>
    </citation>
    <scope>NUCLEOTIDE SEQUENCE [LARGE SCALE GENOMIC DNA]</scope>
</reference>
<evidence type="ECO:0000259" key="2">
    <source>
        <dbReference type="Pfam" id="PF13649"/>
    </source>
</evidence>
<feature type="domain" description="Methyltransferase" evidence="2">
    <location>
        <begin position="192"/>
        <end position="293"/>
    </location>
</feature>
<keyword evidence="1" id="KW-0812">Transmembrane</keyword>
<dbReference type="InterPro" id="IPR029063">
    <property type="entry name" value="SAM-dependent_MTases_sf"/>
</dbReference>
<dbReference type="STRING" id="1798540.A3B74_02925"/>
<dbReference type="EMBL" id="MHKB01000004">
    <property type="protein sequence ID" value="OGY79876.1"/>
    <property type="molecule type" value="Genomic_DNA"/>
</dbReference>
<keyword evidence="1" id="KW-0472">Membrane</keyword>
<dbReference type="Gene3D" id="3.40.50.150">
    <property type="entry name" value="Vaccinia Virus protein VP39"/>
    <property type="match status" value="1"/>
</dbReference>
<sequence>MKTSIDLGHELPLKKAVERTKYQEQALENGRKIIKPKEDLIKGEIEIFTDHDLEVGYEKASVLYKIAFPFMCFMMILGVLQTLFYLALGKKKAVKERRLPKNPGLFWSGLSSSCKRIREHVATHRALDVVYFFEKIIPTLKGLDKWVSVFWLKRVMINTKAVRNRLKLVHKALLQQVIDYSQETGKKEINLLSVACGSAPAVFEVAKKFQQNGIRLSVTLLDLDEEALEYCANMADEIGIQVTLVNASTRSLSDYFRREQFDIVEMVGFLDYRNHDQSMVLLTNIRNLLKKCGRLLTANIVWNSEVPFMNFVVSWPMNYKKPVTLAAIGKAAGFRETKVIVEPIGIHAVAICKK</sequence>
<dbReference type="SUPFAM" id="SSF53335">
    <property type="entry name" value="S-adenosyl-L-methionine-dependent methyltransferases"/>
    <property type="match status" value="1"/>
</dbReference>
<protein>
    <recommendedName>
        <fullName evidence="2">Methyltransferase domain-containing protein</fullName>
    </recommendedName>
</protein>
<comment type="caution">
    <text evidence="3">The sequence shown here is derived from an EMBL/GenBank/DDBJ whole genome shotgun (WGS) entry which is preliminary data.</text>
</comment>
<dbReference type="CDD" id="cd02440">
    <property type="entry name" value="AdoMet_MTases"/>
    <property type="match status" value="1"/>
</dbReference>
<dbReference type="Pfam" id="PF13649">
    <property type="entry name" value="Methyltransf_25"/>
    <property type="match status" value="1"/>
</dbReference>
<feature type="transmembrane region" description="Helical" evidence="1">
    <location>
        <begin position="66"/>
        <end position="88"/>
    </location>
</feature>
<evidence type="ECO:0000313" key="3">
    <source>
        <dbReference type="EMBL" id="OGY79876.1"/>
    </source>
</evidence>
<name>A0A1G2ATQ4_9BACT</name>
<proteinExistence type="predicted"/>
<accession>A0A1G2ATQ4</accession>
<keyword evidence="1" id="KW-1133">Transmembrane helix</keyword>
<dbReference type="InterPro" id="IPR041698">
    <property type="entry name" value="Methyltransf_25"/>
</dbReference>